<dbReference type="STRING" id="318479.A0A0N4UMU7"/>
<reference evidence="2 4" key="2">
    <citation type="submission" date="2018-11" db="EMBL/GenBank/DDBJ databases">
        <authorList>
            <consortium name="Pathogen Informatics"/>
        </authorList>
    </citation>
    <scope>NUCLEOTIDE SEQUENCE [LARGE SCALE GENOMIC DNA]</scope>
</reference>
<dbReference type="AlphaFoldDB" id="A0A0N4UMU7"/>
<dbReference type="InterPro" id="IPR013087">
    <property type="entry name" value="Znf_C2H2_type"/>
</dbReference>
<name>A0A0N4UMU7_DRAME</name>
<evidence type="ECO:0000313" key="4">
    <source>
        <dbReference type="Proteomes" id="UP000274756"/>
    </source>
</evidence>
<feature type="domain" description="C2H2-type" evidence="1">
    <location>
        <begin position="34"/>
        <end position="58"/>
    </location>
</feature>
<reference evidence="5" key="1">
    <citation type="submission" date="2017-02" db="UniProtKB">
        <authorList>
            <consortium name="WormBaseParasite"/>
        </authorList>
    </citation>
    <scope>IDENTIFICATION</scope>
</reference>
<protein>
    <submittedName>
        <fullName evidence="5">C2H2-type domain-containing protein</fullName>
    </submittedName>
</protein>
<feature type="domain" description="C2H2-type" evidence="1">
    <location>
        <begin position="2"/>
        <end position="28"/>
    </location>
</feature>
<dbReference type="Proteomes" id="UP000274756">
    <property type="component" value="Unassembled WGS sequence"/>
</dbReference>
<dbReference type="WBParaSite" id="DME_0000919401-mRNA-1">
    <property type="protein sequence ID" value="DME_0000919401-mRNA-1"/>
    <property type="gene ID" value="DME_0000919401"/>
</dbReference>
<gene>
    <name evidence="2" type="ORF">DME_LOCUS2931</name>
</gene>
<evidence type="ECO:0000313" key="2">
    <source>
        <dbReference type="EMBL" id="VDN52958.1"/>
    </source>
</evidence>
<accession>A0A0N4UMU7</accession>
<evidence type="ECO:0000259" key="1">
    <source>
        <dbReference type="SMART" id="SM00355"/>
    </source>
</evidence>
<evidence type="ECO:0000313" key="3">
    <source>
        <dbReference type="Proteomes" id="UP000038040"/>
    </source>
</evidence>
<dbReference type="EMBL" id="UYYG01000090">
    <property type="protein sequence ID" value="VDN52958.1"/>
    <property type="molecule type" value="Genomic_DNA"/>
</dbReference>
<dbReference type="OrthoDB" id="5773536at2759"/>
<dbReference type="Pfam" id="PF24446">
    <property type="entry name" value="DUF7565"/>
    <property type="match status" value="1"/>
</dbReference>
<dbReference type="InterPro" id="IPR055987">
    <property type="entry name" value="DUF7565"/>
</dbReference>
<dbReference type="Proteomes" id="UP000038040">
    <property type="component" value="Unplaced"/>
</dbReference>
<dbReference type="Gene3D" id="3.30.160.60">
    <property type="entry name" value="Classic Zinc Finger"/>
    <property type="match status" value="1"/>
</dbReference>
<proteinExistence type="predicted"/>
<sequence>MYRCALCTTVSLTYPSIEELEVHIAADHVNYVPYECEKCRFSRYPTEFALISHYTNDHCMKEFYVKYKVTPDSERMRAQIREILQQYSFYSLFILFCEIKANEIINIYLFFKLVAAGLTDTLVCDGNSMFDASVKGFENASDIGQPLSPVKKKIRPPRTCSLCGLQVTGQRSSLVYHANSKHLRVSLFFCRPCNKTWTTVTKSDIVKHVKAVHDGDESVIEDYRTQYANEIRQITDKCFPPRHRGPFYHFLCVYLNQSVFNEFYQWIFVCFRDRF</sequence>
<feature type="domain" description="C2H2-type" evidence="1">
    <location>
        <begin position="188"/>
        <end position="213"/>
    </location>
</feature>
<dbReference type="SMART" id="SM00355">
    <property type="entry name" value="ZnF_C2H2"/>
    <property type="match status" value="4"/>
</dbReference>
<organism evidence="3 5">
    <name type="scientific">Dracunculus medinensis</name>
    <name type="common">Guinea worm</name>
    <dbReference type="NCBI Taxonomy" id="318479"/>
    <lineage>
        <taxon>Eukaryota</taxon>
        <taxon>Metazoa</taxon>
        <taxon>Ecdysozoa</taxon>
        <taxon>Nematoda</taxon>
        <taxon>Chromadorea</taxon>
        <taxon>Rhabditida</taxon>
        <taxon>Spirurina</taxon>
        <taxon>Dracunculoidea</taxon>
        <taxon>Dracunculidae</taxon>
        <taxon>Dracunculus</taxon>
    </lineage>
</organism>
<feature type="domain" description="C2H2-type" evidence="1">
    <location>
        <begin position="158"/>
        <end position="182"/>
    </location>
</feature>
<keyword evidence="4" id="KW-1185">Reference proteome</keyword>
<evidence type="ECO:0000313" key="5">
    <source>
        <dbReference type="WBParaSite" id="DME_0000919401-mRNA-1"/>
    </source>
</evidence>